<dbReference type="Pfam" id="PF03706">
    <property type="entry name" value="LPG_synthase_TM"/>
    <property type="match status" value="1"/>
</dbReference>
<protein>
    <recommendedName>
        <fullName evidence="8">Flippase-like domain-containing protein</fullName>
    </recommendedName>
</protein>
<evidence type="ECO:0000256" key="6">
    <source>
        <dbReference type="SAM" id="Phobius"/>
    </source>
</evidence>
<dbReference type="PANTHER" id="PTHR40277:SF1">
    <property type="entry name" value="BLL5419 PROTEIN"/>
    <property type="match status" value="1"/>
</dbReference>
<evidence type="ECO:0000313" key="7">
    <source>
        <dbReference type="EMBL" id="VAX17715.1"/>
    </source>
</evidence>
<comment type="subcellular location">
    <subcellularLocation>
        <location evidence="1">Cell membrane</location>
        <topology evidence="1">Multi-pass membrane protein</topology>
    </subcellularLocation>
</comment>
<organism evidence="7">
    <name type="scientific">hydrothermal vent metagenome</name>
    <dbReference type="NCBI Taxonomy" id="652676"/>
    <lineage>
        <taxon>unclassified sequences</taxon>
        <taxon>metagenomes</taxon>
        <taxon>ecological metagenomes</taxon>
    </lineage>
</organism>
<dbReference type="AlphaFoldDB" id="A0A3B1CG44"/>
<feature type="transmembrane region" description="Helical" evidence="6">
    <location>
        <begin position="49"/>
        <end position="73"/>
    </location>
</feature>
<evidence type="ECO:0000256" key="2">
    <source>
        <dbReference type="ARBA" id="ARBA00022475"/>
    </source>
</evidence>
<dbReference type="GO" id="GO:0005886">
    <property type="term" value="C:plasma membrane"/>
    <property type="evidence" value="ECO:0007669"/>
    <property type="project" value="UniProtKB-SubCell"/>
</dbReference>
<dbReference type="EMBL" id="UOGC01000058">
    <property type="protein sequence ID" value="VAX17715.1"/>
    <property type="molecule type" value="Genomic_DNA"/>
</dbReference>
<dbReference type="InterPro" id="IPR022791">
    <property type="entry name" value="L-PG_synthase/AglD"/>
</dbReference>
<keyword evidence="4 6" id="KW-1133">Transmembrane helix</keyword>
<feature type="transmembrane region" description="Helical" evidence="6">
    <location>
        <begin position="296"/>
        <end position="320"/>
    </location>
</feature>
<keyword evidence="5 6" id="KW-0472">Membrane</keyword>
<keyword evidence="2" id="KW-1003">Cell membrane</keyword>
<feature type="transmembrane region" description="Helical" evidence="6">
    <location>
        <begin position="16"/>
        <end position="34"/>
    </location>
</feature>
<feature type="transmembrane region" description="Helical" evidence="6">
    <location>
        <begin position="219"/>
        <end position="240"/>
    </location>
</feature>
<feature type="transmembrane region" description="Helical" evidence="6">
    <location>
        <begin position="252"/>
        <end position="276"/>
    </location>
</feature>
<feature type="transmembrane region" description="Helical" evidence="6">
    <location>
        <begin position="161"/>
        <end position="180"/>
    </location>
</feature>
<evidence type="ECO:0000256" key="4">
    <source>
        <dbReference type="ARBA" id="ARBA00022989"/>
    </source>
</evidence>
<feature type="transmembrane region" description="Helical" evidence="6">
    <location>
        <begin position="123"/>
        <end position="149"/>
    </location>
</feature>
<reference evidence="7" key="1">
    <citation type="submission" date="2018-06" db="EMBL/GenBank/DDBJ databases">
        <authorList>
            <person name="Zhirakovskaya E."/>
        </authorList>
    </citation>
    <scope>NUCLEOTIDE SEQUENCE</scope>
</reference>
<name>A0A3B1CG44_9ZZZZ</name>
<proteinExistence type="predicted"/>
<evidence type="ECO:0000256" key="3">
    <source>
        <dbReference type="ARBA" id="ARBA00022692"/>
    </source>
</evidence>
<accession>A0A3B1CG44</accession>
<feature type="transmembrane region" description="Helical" evidence="6">
    <location>
        <begin position="85"/>
        <end position="103"/>
    </location>
</feature>
<evidence type="ECO:0008006" key="8">
    <source>
        <dbReference type="Google" id="ProtNLM"/>
    </source>
</evidence>
<sequence>MADEISKTNKKGGIPTWVRILFSVAILGLLIYQVDLGQFLEIFWRANLWWAGVGIAIIFVEQAVVALIWRGLLSASGNRMPFYDTYRIILISDFWGVAFPTSMGSDIVKVVGLAKYLNNTAEAFSSLLVLRAVGFGLLFTIAALSGIFFSDRLPDEPVIEVITFTLLAFCIVGVLGAVFARRLFGMFDAVSSRIKAVGFYSKLKEAHRSFVFYIKHPSAMAGAICGGLFVQLCRIAYVYVLALSLGLNVEPVAFFVFVPIITALVMIPVSISGFGIREGGYVALFSYVGLSVGESLGLSIFVFFINIVYVLSGGLIYWIYGFPGGEKFNGTKKTEA</sequence>
<evidence type="ECO:0000256" key="1">
    <source>
        <dbReference type="ARBA" id="ARBA00004651"/>
    </source>
</evidence>
<gene>
    <name evidence="7" type="ORF">MNBD_NITROSPINAE01-1198</name>
</gene>
<dbReference type="PANTHER" id="PTHR40277">
    <property type="entry name" value="BLL5419 PROTEIN"/>
    <property type="match status" value="1"/>
</dbReference>
<evidence type="ECO:0000256" key="5">
    <source>
        <dbReference type="ARBA" id="ARBA00023136"/>
    </source>
</evidence>
<keyword evidence="3 6" id="KW-0812">Transmembrane</keyword>